<accession>A0ABX9II12</accession>
<feature type="domain" description="HTH lysR-type" evidence="5">
    <location>
        <begin position="1"/>
        <end position="58"/>
    </location>
</feature>
<sequence length="289" mass="32741">MNITYLRYFTVVAQELHFGRAAKKLHITQPPLTRAIQQLEEELEVKLFERHQRKVTLTSAGDYLLAQSDLLFSRISIIETQIKRIAEGKEGSLHIAFVGSVFQIIQPYLKKFTTLYPKIKVTLSQYTTFEQIEIIKNGSADIGFIRSPALADNLEIVEIEREYFALITPPEFNYTIDSAEKLKALGTVPFILFPRKLGSGIYDQIISLCNTVSLSPDIIHEASQLDTIIRLVESGFGYSILPVSSLNGIKTTTKHYVLDFMPQQAVVAYCYNKDNQNAVLQSFLKLLKT</sequence>
<keyword evidence="7" id="KW-1185">Reference proteome</keyword>
<keyword evidence="2" id="KW-0805">Transcription regulation</keyword>
<dbReference type="SUPFAM" id="SSF53850">
    <property type="entry name" value="Periplasmic binding protein-like II"/>
    <property type="match status" value="1"/>
</dbReference>
<dbReference type="Pfam" id="PF03466">
    <property type="entry name" value="LysR_substrate"/>
    <property type="match status" value="1"/>
</dbReference>
<comment type="similarity">
    <text evidence="1">Belongs to the LysR transcriptional regulatory family.</text>
</comment>
<dbReference type="PROSITE" id="PS50931">
    <property type="entry name" value="HTH_LYSR"/>
    <property type="match status" value="1"/>
</dbReference>
<dbReference type="PRINTS" id="PR00039">
    <property type="entry name" value="HTHLYSR"/>
</dbReference>
<dbReference type="Proteomes" id="UP000256491">
    <property type="component" value="Unassembled WGS sequence"/>
</dbReference>
<dbReference type="InterPro" id="IPR036390">
    <property type="entry name" value="WH_DNA-bd_sf"/>
</dbReference>
<dbReference type="Gene3D" id="3.40.190.10">
    <property type="entry name" value="Periplasmic binding protein-like II"/>
    <property type="match status" value="2"/>
</dbReference>
<dbReference type="InterPro" id="IPR000847">
    <property type="entry name" value="LysR_HTH_N"/>
</dbReference>
<dbReference type="Gene3D" id="1.10.10.10">
    <property type="entry name" value="Winged helix-like DNA-binding domain superfamily/Winged helix DNA-binding domain"/>
    <property type="match status" value="1"/>
</dbReference>
<evidence type="ECO:0000313" key="7">
    <source>
        <dbReference type="Proteomes" id="UP000256491"/>
    </source>
</evidence>
<evidence type="ECO:0000313" key="6">
    <source>
        <dbReference type="EMBL" id="REC72640.1"/>
    </source>
</evidence>
<dbReference type="RefSeq" id="WP_047493767.1">
    <property type="nucleotide sequence ID" value="NZ_BJYH01000042.1"/>
</dbReference>
<gene>
    <name evidence="6" type="ORF">DRF57_18980</name>
</gene>
<dbReference type="InterPro" id="IPR005119">
    <property type="entry name" value="LysR_subst-bd"/>
</dbReference>
<dbReference type="SUPFAM" id="SSF46785">
    <property type="entry name" value="Winged helix' DNA-binding domain"/>
    <property type="match status" value="1"/>
</dbReference>
<reference evidence="6 7" key="1">
    <citation type="journal article" date="2010" name="Syst. Appl. Microbiol.">
        <title>Four new species of Chryseobacterium from the rhizosphere of coastal sand dune plants, Chryseobacterium elymi sp. nov., Chryseobacterium hagamense sp. nov., Chryseobacterium lathyri sp. nov. and Chryseobacterium rhizosphaerae sp. nov.</title>
        <authorList>
            <person name="Cho S.H."/>
            <person name="Lee K.S."/>
            <person name="Shin D.S."/>
            <person name="Han J.H."/>
            <person name="Park K.S."/>
            <person name="Lee C.H."/>
            <person name="Park K.H."/>
            <person name="Kim S.B."/>
        </authorList>
    </citation>
    <scope>NUCLEOTIDE SEQUENCE [LARGE SCALE GENOMIC DNA]</scope>
    <source>
        <strain evidence="6 7">KCTC 22548</strain>
    </source>
</reference>
<keyword evidence="4" id="KW-0804">Transcription</keyword>
<evidence type="ECO:0000256" key="2">
    <source>
        <dbReference type="ARBA" id="ARBA00023015"/>
    </source>
</evidence>
<keyword evidence="3" id="KW-0238">DNA-binding</keyword>
<evidence type="ECO:0000259" key="5">
    <source>
        <dbReference type="PROSITE" id="PS50931"/>
    </source>
</evidence>
<evidence type="ECO:0000256" key="3">
    <source>
        <dbReference type="ARBA" id="ARBA00023125"/>
    </source>
</evidence>
<dbReference type="CDD" id="cd08414">
    <property type="entry name" value="PBP2_LTTR_aromatics_like"/>
    <property type="match status" value="1"/>
</dbReference>
<evidence type="ECO:0000256" key="1">
    <source>
        <dbReference type="ARBA" id="ARBA00009437"/>
    </source>
</evidence>
<organism evidence="6 7">
    <name type="scientific">Chryseobacterium rhizosphaerae</name>
    <dbReference type="NCBI Taxonomy" id="395937"/>
    <lineage>
        <taxon>Bacteria</taxon>
        <taxon>Pseudomonadati</taxon>
        <taxon>Bacteroidota</taxon>
        <taxon>Flavobacteriia</taxon>
        <taxon>Flavobacteriales</taxon>
        <taxon>Weeksellaceae</taxon>
        <taxon>Chryseobacterium group</taxon>
        <taxon>Chryseobacterium</taxon>
    </lineage>
</organism>
<protein>
    <submittedName>
        <fullName evidence="6">LysR family transcriptional regulator</fullName>
    </submittedName>
</protein>
<dbReference type="InterPro" id="IPR036388">
    <property type="entry name" value="WH-like_DNA-bd_sf"/>
</dbReference>
<dbReference type="PANTHER" id="PTHR30346:SF28">
    <property type="entry name" value="HTH-TYPE TRANSCRIPTIONAL REGULATOR CYNR"/>
    <property type="match status" value="1"/>
</dbReference>
<evidence type="ECO:0000256" key="4">
    <source>
        <dbReference type="ARBA" id="ARBA00023163"/>
    </source>
</evidence>
<comment type="caution">
    <text evidence="6">The sequence shown here is derived from an EMBL/GenBank/DDBJ whole genome shotgun (WGS) entry which is preliminary data.</text>
</comment>
<dbReference type="PANTHER" id="PTHR30346">
    <property type="entry name" value="TRANSCRIPTIONAL DUAL REGULATOR HCAR-RELATED"/>
    <property type="match status" value="1"/>
</dbReference>
<name>A0ABX9II12_9FLAO</name>
<dbReference type="Pfam" id="PF00126">
    <property type="entry name" value="HTH_1"/>
    <property type="match status" value="1"/>
</dbReference>
<dbReference type="EMBL" id="QNUF01000027">
    <property type="protein sequence ID" value="REC72640.1"/>
    <property type="molecule type" value="Genomic_DNA"/>
</dbReference>
<proteinExistence type="inferred from homology"/>